<dbReference type="InterPro" id="IPR023144">
    <property type="entry name" value="Phe_NH3-lyase_shielding_dom_sf"/>
</dbReference>
<dbReference type="AlphaFoldDB" id="A0A0E9NP56"/>
<name>A0A0E9NP56_SAICN</name>
<dbReference type="PANTHER" id="PTHR10362">
    <property type="entry name" value="HISTIDINE AMMONIA-LYASE"/>
    <property type="match status" value="1"/>
</dbReference>
<evidence type="ECO:0000313" key="2">
    <source>
        <dbReference type="EMBL" id="GAO51619.1"/>
    </source>
</evidence>
<evidence type="ECO:0008006" key="4">
    <source>
        <dbReference type="Google" id="ProtNLM"/>
    </source>
</evidence>
<reference evidence="2 3" key="2">
    <citation type="journal article" date="2014" name="J. Gen. Appl. Microbiol.">
        <title>The early diverging ascomycetous budding yeast Saitoella complicata has three histone deacetylases belonging to the Clr6, Hos2, and Rpd3 lineages.</title>
        <authorList>
            <person name="Nishida H."/>
            <person name="Matsumoto T."/>
            <person name="Kondo S."/>
            <person name="Hamamoto M."/>
            <person name="Yoshikawa H."/>
        </authorList>
    </citation>
    <scope>NUCLEOTIDE SEQUENCE [LARGE SCALE GENOMIC DNA]</scope>
    <source>
        <strain evidence="2 3">NRRL Y-17804</strain>
    </source>
</reference>
<keyword evidence="3" id="KW-1185">Reference proteome</keyword>
<sequence length="1065" mass="113891">MPNSTLLAEFAARLKSPGLENGDRNVVLDGNSLSPGVLYDVAHSGVRVSLSPHTKAPVDNCAQWLEEQLAKGEVIYGVNTGFGGSADTRTKDTWGLQASLIRHLNVGALEGGKLDAADVRAAMCIRVSSALHGASAVRWSTVQVMETMLNAGVTPVIPLRGSISASGDLIPLSYIAAALTGKNGSFCDVRGKSDPVPSSDALAALNAGPLTLSPKEGLAIVNGTSVGAGVASNVSVEVDSLLAAATIASALVMEAVGSEFAGEPSATVCGNKDIEGVFKVLLLSPASWRELRKEITGGYPRNGREKVSLATVSSFLTAALHHLNTAMATLTIELNSVTDNPLFHPQSNTTLHGGNFQAMAVTRAVSSLATTLVLLAELLYALHASMVNHDISGLTPNLAWGDPSRDFGMKGVDIAMCALLSEIQSLASGDVSSHIRSAELDNQSVNSMALVAARKAREMTKLVKIMVGYVLLEACQALDLAKKRKLFLTAASEFVVDRASRCFETHPAVSAQLEKTFILQYEATKTMDVRMRMEHIAASIVPHLIQTSSNAEHIHELLQGTWKKNTAAVLEHMWSSLKRSEANGSIPLSPVIQPLLARIYTHIRDDLEVDTHEFGHSEIPHGAVVDIIVRELAPKHGRLAVEIAEVIAAAVSTAPSYTNGSTNGHTPSGRLPSPDVSAHDEIAASSANLLKISQISTALAAEALLGTIESYDPKVHALRPHPGQIRVGANLTRLLKSSRLIHQHTPDADLSLGDRGLSGPRELKQDRYALRTAPQWIGPQMEALEIVIGVFSDPDASDIARICALDGVRACVQALCRLAMAQLTEIMTDSMNKGLPHSPEAGISDQHQAEGTMAKLELLSAPLLSHMQNGEINKLDTLVQQSIRTTTEALTAAKEIFTAHMYACVRAVEQRVMLEEKITHIQTAVETRYGELLPGFTQQALGTIRQILQASSRHDESMLVNALSSLLLLHVDISIPDEEPPTIDISRKSLQVQSRLSELKSVISEAMATFKNEADAGEYVGDATREMFVCLRGLCQESGGLEGLKNVPEFLEGKYLKKVLDACLP</sequence>
<dbReference type="InterPro" id="IPR008948">
    <property type="entry name" value="L-Aspartase-like"/>
</dbReference>
<dbReference type="Gene3D" id="1.10.275.10">
    <property type="entry name" value="Fumarase/aspartase (N-terminal domain)"/>
    <property type="match status" value="1"/>
</dbReference>
<dbReference type="CDD" id="cd00332">
    <property type="entry name" value="PAL-HAL"/>
    <property type="match status" value="1"/>
</dbReference>
<proteinExistence type="inferred from homology"/>
<dbReference type="InterPro" id="IPR001106">
    <property type="entry name" value="Aromatic_Lyase"/>
</dbReference>
<gene>
    <name evidence="2" type="ORF">G7K_5715-t1</name>
</gene>
<reference evidence="2 3" key="3">
    <citation type="journal article" date="2015" name="Genome Announc.">
        <title>Draft Genome Sequence of the Archiascomycetous Yeast Saitoella complicata.</title>
        <authorList>
            <person name="Yamauchi K."/>
            <person name="Kondo S."/>
            <person name="Hamamoto M."/>
            <person name="Takahashi Y."/>
            <person name="Ogura Y."/>
            <person name="Hayashi T."/>
            <person name="Nishida H."/>
        </authorList>
    </citation>
    <scope>NUCLEOTIDE SEQUENCE [LARGE SCALE GENOMIC DNA]</scope>
    <source>
        <strain evidence="2 3">NRRL Y-17804</strain>
    </source>
</reference>
<evidence type="ECO:0000313" key="3">
    <source>
        <dbReference type="Proteomes" id="UP000033140"/>
    </source>
</evidence>
<evidence type="ECO:0000256" key="1">
    <source>
        <dbReference type="ARBA" id="ARBA00007238"/>
    </source>
</evidence>
<accession>A0A0E9NP56</accession>
<dbReference type="InterPro" id="IPR022313">
    <property type="entry name" value="Phe/His_NH3-lyase_AS"/>
</dbReference>
<protein>
    <recommendedName>
        <fullName evidence="4">Phenylalanine ammonia-lyase</fullName>
    </recommendedName>
</protein>
<organism evidence="2 3">
    <name type="scientific">Saitoella complicata (strain BCRC 22490 / CBS 7301 / JCM 7358 / NBRC 10748 / NRRL Y-17804)</name>
    <dbReference type="NCBI Taxonomy" id="698492"/>
    <lineage>
        <taxon>Eukaryota</taxon>
        <taxon>Fungi</taxon>
        <taxon>Dikarya</taxon>
        <taxon>Ascomycota</taxon>
        <taxon>Taphrinomycotina</taxon>
        <taxon>Taphrinomycotina incertae sedis</taxon>
        <taxon>Saitoella</taxon>
    </lineage>
</organism>
<dbReference type="GO" id="GO:0016841">
    <property type="term" value="F:ammonia-lyase activity"/>
    <property type="evidence" value="ECO:0007669"/>
    <property type="project" value="InterPro"/>
</dbReference>
<comment type="similarity">
    <text evidence="1">Belongs to the PAL/histidase family.</text>
</comment>
<dbReference type="SUPFAM" id="SSF48557">
    <property type="entry name" value="L-aspartase-like"/>
    <property type="match status" value="2"/>
</dbReference>
<dbReference type="PROSITE" id="PS00488">
    <property type="entry name" value="PAL_HISTIDASE"/>
    <property type="match status" value="1"/>
</dbReference>
<dbReference type="Pfam" id="PF00221">
    <property type="entry name" value="Lyase_aromatic"/>
    <property type="match status" value="2"/>
</dbReference>
<dbReference type="Gene3D" id="1.10.274.20">
    <property type="entry name" value="Phenylalanine ammonia-lyase 1, domain 3"/>
    <property type="match status" value="1"/>
</dbReference>
<comment type="caution">
    <text evidence="2">The sequence shown here is derived from an EMBL/GenBank/DDBJ whole genome shotgun (WGS) entry which is preliminary data.</text>
</comment>
<reference evidence="2 3" key="1">
    <citation type="journal article" date="2011" name="J. Gen. Appl. Microbiol.">
        <title>Draft genome sequencing of the enigmatic yeast Saitoella complicata.</title>
        <authorList>
            <person name="Nishida H."/>
            <person name="Hamamoto M."/>
            <person name="Sugiyama J."/>
        </authorList>
    </citation>
    <scope>NUCLEOTIDE SEQUENCE [LARGE SCALE GENOMIC DNA]</scope>
    <source>
        <strain evidence="2 3">NRRL Y-17804</strain>
    </source>
</reference>
<dbReference type="Proteomes" id="UP000033140">
    <property type="component" value="Unassembled WGS sequence"/>
</dbReference>
<dbReference type="InterPro" id="IPR024083">
    <property type="entry name" value="Fumarase/histidase_N"/>
</dbReference>
<dbReference type="STRING" id="698492.A0A0E9NP56"/>
<dbReference type="EMBL" id="BACD03000049">
    <property type="protein sequence ID" value="GAO51619.1"/>
    <property type="molecule type" value="Genomic_DNA"/>
</dbReference>
<dbReference type="Gene3D" id="1.20.200.10">
    <property type="entry name" value="Fumarase/aspartase (Central domain)"/>
    <property type="match status" value="3"/>
</dbReference>